<name>A0A6G1F5T3_9ORYZ</name>
<accession>A0A6G1F5T3</accession>
<reference evidence="1 2" key="1">
    <citation type="submission" date="2019-11" db="EMBL/GenBank/DDBJ databases">
        <title>Whole genome sequence of Oryza granulata.</title>
        <authorList>
            <person name="Li W."/>
        </authorList>
    </citation>
    <scope>NUCLEOTIDE SEQUENCE [LARGE SCALE GENOMIC DNA]</scope>
    <source>
        <strain evidence="2">cv. Menghai</strain>
        <tissue evidence="1">Leaf</tissue>
    </source>
</reference>
<dbReference type="EMBL" id="SPHZ02000001">
    <property type="protein sequence ID" value="KAF0932195.1"/>
    <property type="molecule type" value="Genomic_DNA"/>
</dbReference>
<organism evidence="1 2">
    <name type="scientific">Oryza meyeriana var. granulata</name>
    <dbReference type="NCBI Taxonomy" id="110450"/>
    <lineage>
        <taxon>Eukaryota</taxon>
        <taxon>Viridiplantae</taxon>
        <taxon>Streptophyta</taxon>
        <taxon>Embryophyta</taxon>
        <taxon>Tracheophyta</taxon>
        <taxon>Spermatophyta</taxon>
        <taxon>Magnoliopsida</taxon>
        <taxon>Liliopsida</taxon>
        <taxon>Poales</taxon>
        <taxon>Poaceae</taxon>
        <taxon>BOP clade</taxon>
        <taxon>Oryzoideae</taxon>
        <taxon>Oryzeae</taxon>
        <taxon>Oryzinae</taxon>
        <taxon>Oryza</taxon>
        <taxon>Oryza meyeriana</taxon>
    </lineage>
</organism>
<protein>
    <submittedName>
        <fullName evidence="1">Uncharacterized protein</fullName>
    </submittedName>
</protein>
<dbReference type="Proteomes" id="UP000479710">
    <property type="component" value="Unassembled WGS sequence"/>
</dbReference>
<keyword evidence="2" id="KW-1185">Reference proteome</keyword>
<dbReference type="AlphaFoldDB" id="A0A6G1F5T3"/>
<gene>
    <name evidence="1" type="ORF">E2562_008721</name>
</gene>
<sequence>MVANLGVVAAAMVRSQWIQGNQRPCYTTSLRIEHGHLLTEGGGGGSSPRRRRRWHFQKEAAATAVPDGGGV</sequence>
<evidence type="ECO:0000313" key="2">
    <source>
        <dbReference type="Proteomes" id="UP000479710"/>
    </source>
</evidence>
<evidence type="ECO:0000313" key="1">
    <source>
        <dbReference type="EMBL" id="KAF0932195.1"/>
    </source>
</evidence>
<comment type="caution">
    <text evidence="1">The sequence shown here is derived from an EMBL/GenBank/DDBJ whole genome shotgun (WGS) entry which is preliminary data.</text>
</comment>
<proteinExistence type="predicted"/>